<accession>A0A446CNL7</accession>
<proteinExistence type="predicted"/>
<keyword evidence="1" id="KW-0732">Signal</keyword>
<keyword evidence="3" id="KW-1185">Reference proteome</keyword>
<name>A0A446CNL7_9BURK</name>
<reference evidence="2 3" key="1">
    <citation type="submission" date="2018-07" db="EMBL/GenBank/DDBJ databases">
        <authorList>
            <person name="Peeters C."/>
        </authorList>
    </citation>
    <scope>NUCLEOTIDE SEQUENCE [LARGE SCALE GENOMIC DNA]</scope>
    <source>
        <strain evidence="2 3">LMG 3411</strain>
    </source>
</reference>
<gene>
    <name evidence="2" type="ORF">AGI3411_04246</name>
</gene>
<dbReference type="Proteomes" id="UP000289184">
    <property type="component" value="Unassembled WGS sequence"/>
</dbReference>
<evidence type="ECO:0008006" key="4">
    <source>
        <dbReference type="Google" id="ProtNLM"/>
    </source>
</evidence>
<feature type="chain" id="PRO_5019328829" description="Tetratricopeptide repeat protein" evidence="1">
    <location>
        <begin position="30"/>
        <end position="623"/>
    </location>
</feature>
<dbReference type="AlphaFoldDB" id="A0A446CNL7"/>
<evidence type="ECO:0000313" key="2">
    <source>
        <dbReference type="EMBL" id="SSW69556.1"/>
    </source>
</evidence>
<dbReference type="OrthoDB" id="8648258at2"/>
<evidence type="ECO:0000313" key="3">
    <source>
        <dbReference type="Proteomes" id="UP000289184"/>
    </source>
</evidence>
<evidence type="ECO:0000256" key="1">
    <source>
        <dbReference type="SAM" id="SignalP"/>
    </source>
</evidence>
<organism evidence="2 3">
    <name type="scientific">Achromobacter agilis</name>
    <dbReference type="NCBI Taxonomy" id="1353888"/>
    <lineage>
        <taxon>Bacteria</taxon>
        <taxon>Pseudomonadati</taxon>
        <taxon>Pseudomonadota</taxon>
        <taxon>Betaproteobacteria</taxon>
        <taxon>Burkholderiales</taxon>
        <taxon>Alcaligenaceae</taxon>
        <taxon>Achromobacter</taxon>
    </lineage>
</organism>
<protein>
    <recommendedName>
        <fullName evidence="4">Tetratricopeptide repeat protein</fullName>
    </recommendedName>
</protein>
<dbReference type="EMBL" id="UFQB01000020">
    <property type="protein sequence ID" value="SSW69556.1"/>
    <property type="molecule type" value="Genomic_DNA"/>
</dbReference>
<feature type="signal peptide" evidence="1">
    <location>
        <begin position="1"/>
        <end position="29"/>
    </location>
</feature>
<dbReference type="RefSeq" id="WP_129529334.1">
    <property type="nucleotide sequence ID" value="NZ_UFQB01000020.1"/>
</dbReference>
<sequence length="623" mass="67357">MTSVFRPLRAGRALAAAAFLSMMAVPAAAQETAAAAQAQAPLSPFMRHMEAARGQIRDASWSAATDSARAALEAARLNRNRYEIFDAAVLLLNLLQKQGRHADARNVAEAQVEDFGRLGDDDGMAIMLSRAIEAGVAAGEASDVTRLQARLIELAKPYPALWDAGSGQRLRYAPAGLSLPLAQDGWALLRFEPADARNGTARLDYARRLDERGRVVLQLGIGYLEALRGLDGAQRQALLKGMQGEPYGEQTAAPAVAAALPDLPFKGLVQAKAALRSGGKGNGVIDAEWVAARGDWRLKVQASYPEAAQAEALKQVQALLGAMSWDQERRLFREQTMAAQAEAINAEWAMAGDWAAAAKLAQAALPDATFPLEIARMNTVMASAAYERGALDEARSQYDAGLAAWAYAGKAYHDETLYETALDRAADTAYRQGRESEAVALNKRFIDWVGDRDQAWTLPEGRAQLESGRTGQVLPLRVGDFRLKPIGEKRFQYEDLKTGELLGLSVEQRAGIDDDALERSMRAFMRDKLGLEAGAMQASAFVPRAREGGTGPLQGRKWAFEVAAGQDDGRTLRLDGRSRGGAPARMVFWIVDRGDSRSILRAPLTADSDGNARIEQVAQALAW</sequence>